<organism evidence="7 8">
    <name type="scientific">Ramlibacter aurantiacus</name>
    <dbReference type="NCBI Taxonomy" id="2801330"/>
    <lineage>
        <taxon>Bacteria</taxon>
        <taxon>Pseudomonadati</taxon>
        <taxon>Pseudomonadota</taxon>
        <taxon>Betaproteobacteria</taxon>
        <taxon>Burkholderiales</taxon>
        <taxon>Comamonadaceae</taxon>
        <taxon>Ramlibacter</taxon>
    </lineage>
</organism>
<dbReference type="PANTHER" id="PTHR13789:SF318">
    <property type="entry name" value="GERANYLGERANYL DIPHOSPHATE REDUCTASE"/>
    <property type="match status" value="1"/>
</dbReference>
<comment type="cofactor">
    <cofactor evidence="1">
        <name>FAD</name>
        <dbReference type="ChEBI" id="CHEBI:57692"/>
    </cofactor>
</comment>
<evidence type="ECO:0000256" key="3">
    <source>
        <dbReference type="ARBA" id="ARBA00022827"/>
    </source>
</evidence>
<dbReference type="InterPro" id="IPR036188">
    <property type="entry name" value="FAD/NAD-bd_sf"/>
</dbReference>
<evidence type="ECO:0000256" key="1">
    <source>
        <dbReference type="ARBA" id="ARBA00001974"/>
    </source>
</evidence>
<dbReference type="Pfam" id="PF01494">
    <property type="entry name" value="FAD_binding_3"/>
    <property type="match status" value="1"/>
</dbReference>
<dbReference type="GO" id="GO:0071949">
    <property type="term" value="F:FAD binding"/>
    <property type="evidence" value="ECO:0007669"/>
    <property type="project" value="InterPro"/>
</dbReference>
<comment type="caution">
    <text evidence="7">The sequence shown here is derived from an EMBL/GenBank/DDBJ whole genome shotgun (WGS) entry which is preliminary data.</text>
</comment>
<evidence type="ECO:0000256" key="2">
    <source>
        <dbReference type="ARBA" id="ARBA00022630"/>
    </source>
</evidence>
<dbReference type="Gene3D" id="3.50.50.60">
    <property type="entry name" value="FAD/NAD(P)-binding domain"/>
    <property type="match status" value="1"/>
</dbReference>
<dbReference type="EMBL" id="JAEQNA010000006">
    <property type="protein sequence ID" value="MBL0422003.1"/>
    <property type="molecule type" value="Genomic_DNA"/>
</dbReference>
<dbReference type="AlphaFoldDB" id="A0A937D7G7"/>
<gene>
    <name evidence="7" type="ORF">JI739_16755</name>
</gene>
<sequence>MSNRLDIGIVGAGVGGLAAAITLARHGHAVTVYEQAGRFARVGADINLTPNAVHALDGLGASVGQAIRRAGARPTFRISRDWDTGRETSRLGMSDVAEARYGAPQITIHRADLLAALTEAFPAQRVRFGARMRSLVQRGGVVELGFEDGSSAQHQVVVGADGIHSRVRAALFGEEKPRFTGVVSFRAVVPTERVRDVPEIEAFTKWWGPNPQSQIVTFPLNQGRDTFVFATTGQDSWHEESWTSEGDVNELREVYRDFHPDARKLLDACETVLKSALYERDPLPRWSVGCVTLLGDACHPMLPFMAQGACQAVEDAVVLGRAIGGLVAAAEVPAALRAYEDTRRERTAQIQLGSRGNQWMKGPGNADWLYGYDAWHAPLEPAAATA</sequence>
<accession>A0A937D7G7</accession>
<dbReference type="SUPFAM" id="SSF51905">
    <property type="entry name" value="FAD/NAD(P)-binding domain"/>
    <property type="match status" value="1"/>
</dbReference>
<dbReference type="PANTHER" id="PTHR13789">
    <property type="entry name" value="MONOOXYGENASE"/>
    <property type="match status" value="1"/>
</dbReference>
<protein>
    <submittedName>
        <fullName evidence="7">FAD-dependent monooxygenase</fullName>
    </submittedName>
</protein>
<feature type="domain" description="FAD-binding" evidence="6">
    <location>
        <begin position="5"/>
        <end position="350"/>
    </location>
</feature>
<keyword evidence="2" id="KW-0285">Flavoprotein</keyword>
<evidence type="ECO:0000256" key="5">
    <source>
        <dbReference type="ARBA" id="ARBA00023033"/>
    </source>
</evidence>
<evidence type="ECO:0000313" key="7">
    <source>
        <dbReference type="EMBL" id="MBL0422003.1"/>
    </source>
</evidence>
<dbReference type="Proteomes" id="UP000613011">
    <property type="component" value="Unassembled WGS sequence"/>
</dbReference>
<reference evidence="7" key="1">
    <citation type="submission" date="2021-01" db="EMBL/GenBank/DDBJ databases">
        <title>Ramlibacter sp. strain AW1 16S ribosomal RNA gene Genome sequencing and assembly.</title>
        <authorList>
            <person name="Kang M."/>
        </authorList>
    </citation>
    <scope>NUCLEOTIDE SEQUENCE</scope>
    <source>
        <strain evidence="7">AW1</strain>
    </source>
</reference>
<evidence type="ECO:0000259" key="6">
    <source>
        <dbReference type="Pfam" id="PF01494"/>
    </source>
</evidence>
<keyword evidence="8" id="KW-1185">Reference proteome</keyword>
<dbReference type="InterPro" id="IPR050493">
    <property type="entry name" value="FAD-dep_Monooxygenase_BioMet"/>
</dbReference>
<dbReference type="InterPro" id="IPR002938">
    <property type="entry name" value="FAD-bd"/>
</dbReference>
<name>A0A937D7G7_9BURK</name>
<keyword evidence="3" id="KW-0274">FAD</keyword>
<dbReference type="GO" id="GO:0004497">
    <property type="term" value="F:monooxygenase activity"/>
    <property type="evidence" value="ECO:0007669"/>
    <property type="project" value="UniProtKB-KW"/>
</dbReference>
<keyword evidence="5 7" id="KW-0503">Monooxygenase</keyword>
<evidence type="ECO:0000256" key="4">
    <source>
        <dbReference type="ARBA" id="ARBA00023002"/>
    </source>
</evidence>
<dbReference type="RefSeq" id="WP_201685076.1">
    <property type="nucleotide sequence ID" value="NZ_JAEQNA010000006.1"/>
</dbReference>
<evidence type="ECO:0000313" key="8">
    <source>
        <dbReference type="Proteomes" id="UP000613011"/>
    </source>
</evidence>
<dbReference type="PRINTS" id="PR00420">
    <property type="entry name" value="RNGMNOXGNASE"/>
</dbReference>
<dbReference type="SUPFAM" id="SSF54373">
    <property type="entry name" value="FAD-linked reductases, C-terminal domain"/>
    <property type="match status" value="1"/>
</dbReference>
<keyword evidence="4" id="KW-0560">Oxidoreductase</keyword>
<proteinExistence type="predicted"/>